<proteinExistence type="predicted"/>
<dbReference type="AlphaFoldDB" id="A0AAQ4E0W0"/>
<feature type="compositionally biased region" description="Low complexity" evidence="1">
    <location>
        <begin position="388"/>
        <end position="400"/>
    </location>
</feature>
<dbReference type="InterPro" id="IPR029313">
    <property type="entry name" value="FANCI_S3"/>
</dbReference>
<accession>A0AAQ4E0W0</accession>
<dbReference type="InterPro" id="IPR026171">
    <property type="entry name" value="FANCI"/>
</dbReference>
<evidence type="ECO:0000256" key="1">
    <source>
        <dbReference type="SAM" id="MobiDB-lite"/>
    </source>
</evidence>
<dbReference type="PANTHER" id="PTHR21818">
    <property type="entry name" value="BC025462 PROTEIN"/>
    <property type="match status" value="1"/>
</dbReference>
<dbReference type="Pfam" id="PF14678">
    <property type="entry name" value="FANCI_S4"/>
    <property type="match status" value="1"/>
</dbReference>
<name>A0AAQ4E0W0_AMBAM</name>
<evidence type="ECO:0000259" key="2">
    <source>
        <dbReference type="Pfam" id="PF14677"/>
    </source>
</evidence>
<evidence type="ECO:0000313" key="5">
    <source>
        <dbReference type="Proteomes" id="UP001321473"/>
    </source>
</evidence>
<dbReference type="InterPro" id="IPR029314">
    <property type="entry name" value="FANCI_S4"/>
</dbReference>
<feature type="region of interest" description="Disordered" evidence="1">
    <location>
        <begin position="371"/>
        <end position="408"/>
    </location>
</feature>
<dbReference type="EMBL" id="JARKHS020024115">
    <property type="protein sequence ID" value="KAK8768350.1"/>
    <property type="molecule type" value="Genomic_DNA"/>
</dbReference>
<organism evidence="4 5">
    <name type="scientific">Amblyomma americanum</name>
    <name type="common">Lone star tick</name>
    <dbReference type="NCBI Taxonomy" id="6943"/>
    <lineage>
        <taxon>Eukaryota</taxon>
        <taxon>Metazoa</taxon>
        <taxon>Ecdysozoa</taxon>
        <taxon>Arthropoda</taxon>
        <taxon>Chelicerata</taxon>
        <taxon>Arachnida</taxon>
        <taxon>Acari</taxon>
        <taxon>Parasitiformes</taxon>
        <taxon>Ixodida</taxon>
        <taxon>Ixodoidea</taxon>
        <taxon>Ixodidae</taxon>
        <taxon>Amblyomminae</taxon>
        <taxon>Amblyomma</taxon>
    </lineage>
</organism>
<keyword evidence="5" id="KW-1185">Reference proteome</keyword>
<sequence length="408" mass="45559">MWEAYTFGELCDKASCSSSATFASTLEGVDHAEVPDLTELIKSQYSVYKTLVNDILCQPGDSMRLKELIPIMLICCCLCRFIEPGSLLFGDLQEWVKEICKQQSITDPAVACSLLSFYLTVNHQTHDCLKNFGNIAVSCHYNLGDVNEDVELSTKQVFSLINAKTVASLVPVLLEHVHKIQERVDWLLPAVRSYTNLEARTRESESEDSTASSRQVQEVGLCRQLGYLVATFVELTQSQLSRIYNSLTGLSKLYLSLYSSKFGSFCSKYEKLIKLTAAQLTPNVYSMITFLQNAESERGPAKKKPRRDKVQKVVVARELNTIPSLIYSIEQHEKLLIQLVKKTKVNLMEFVKMSTARDFRINSATVQARLEESAEANASPDEDNDSLTSTASCSAPASCAVKPKSKRL</sequence>
<feature type="domain" description="FANCI solenoid 4" evidence="3">
    <location>
        <begin position="134"/>
        <end position="367"/>
    </location>
</feature>
<dbReference type="Pfam" id="PF14677">
    <property type="entry name" value="FANCI_S3"/>
    <property type="match status" value="1"/>
</dbReference>
<dbReference type="GO" id="GO:0006281">
    <property type="term" value="P:DNA repair"/>
    <property type="evidence" value="ECO:0007669"/>
    <property type="project" value="InterPro"/>
</dbReference>
<gene>
    <name evidence="4" type="ORF">V5799_015191</name>
</gene>
<evidence type="ECO:0008006" key="6">
    <source>
        <dbReference type="Google" id="ProtNLM"/>
    </source>
</evidence>
<reference evidence="4 5" key="1">
    <citation type="journal article" date="2023" name="Arcadia Sci">
        <title>De novo assembly of a long-read Amblyomma americanum tick genome.</title>
        <authorList>
            <person name="Chou S."/>
            <person name="Poskanzer K.E."/>
            <person name="Rollins M."/>
            <person name="Thuy-Boun P.S."/>
        </authorList>
    </citation>
    <scope>NUCLEOTIDE SEQUENCE [LARGE SCALE GENOMIC DNA]</scope>
    <source>
        <strain evidence="4">F_SG_1</strain>
        <tissue evidence="4">Salivary glands</tissue>
    </source>
</reference>
<evidence type="ECO:0000313" key="4">
    <source>
        <dbReference type="EMBL" id="KAK8768350.1"/>
    </source>
</evidence>
<protein>
    <recommendedName>
        <fullName evidence="6">Fanconi anemia group I protein</fullName>
    </recommendedName>
</protein>
<comment type="caution">
    <text evidence="4">The sequence shown here is derived from an EMBL/GenBank/DDBJ whole genome shotgun (WGS) entry which is preliminary data.</text>
</comment>
<feature type="domain" description="FANCI solenoid 3" evidence="2">
    <location>
        <begin position="7"/>
        <end position="116"/>
    </location>
</feature>
<dbReference type="PANTHER" id="PTHR21818:SF0">
    <property type="entry name" value="FANCONI ANEMIA GROUP I PROTEIN"/>
    <property type="match status" value="1"/>
</dbReference>
<dbReference type="GO" id="GO:0070182">
    <property type="term" value="F:DNA polymerase binding"/>
    <property type="evidence" value="ECO:0007669"/>
    <property type="project" value="TreeGrafter"/>
</dbReference>
<evidence type="ECO:0000259" key="3">
    <source>
        <dbReference type="Pfam" id="PF14678"/>
    </source>
</evidence>
<dbReference type="Proteomes" id="UP001321473">
    <property type="component" value="Unassembled WGS sequence"/>
</dbReference>